<dbReference type="AlphaFoldDB" id="A0AAU7DUB0"/>
<reference evidence="1" key="1">
    <citation type="submission" date="2024-02" db="EMBL/GenBank/DDBJ databases">
        <title>Tomenella chthoni gen. nov. sp. nov., a member of the family Jonesiaceae isolated from bat guano.</title>
        <authorList>
            <person name="Miller S.L."/>
            <person name="King J."/>
            <person name="Sankaranarayanan K."/>
            <person name="Lawson P.A."/>
        </authorList>
    </citation>
    <scope>NUCLEOTIDE SEQUENCE</scope>
    <source>
        <strain evidence="1">BS-20</strain>
    </source>
</reference>
<dbReference type="InterPro" id="IPR009282">
    <property type="entry name" value="DUF937"/>
</dbReference>
<evidence type="ECO:0000313" key="1">
    <source>
        <dbReference type="EMBL" id="XBH20919.1"/>
    </source>
</evidence>
<dbReference type="Pfam" id="PF06078">
    <property type="entry name" value="DUF937"/>
    <property type="match status" value="1"/>
</dbReference>
<name>A0AAU7DUB0_9MICO</name>
<protein>
    <submittedName>
        <fullName evidence="1">DUF937 domain-containing protein</fullName>
    </submittedName>
</protein>
<dbReference type="EMBL" id="CP146203">
    <property type="protein sequence ID" value="XBH20919.1"/>
    <property type="molecule type" value="Genomic_DNA"/>
</dbReference>
<sequence>MSSAIDNILQSLPTEQIADRLGIPVESAQPLIGEAVEALVSGLSANSTDEAGAASLVEALGQHSGSLLEGGVNLADVDEQDGNAIVSNIFGGNTDSVIKTLGSKSKTGDESLVSPATPHAVPRCYGVPVSAVPRQKGYGVRKVIGWRSRRPPRRDSWREELARISDVPAGFGIEFLSSALGNGQTTLLHARVGGDLFSRRPQEEMFPKRGRLRLLGFR</sequence>
<organism evidence="1">
    <name type="scientific">Jonesiaceae bacterium BS-20</name>
    <dbReference type="NCBI Taxonomy" id="3120821"/>
    <lineage>
        <taxon>Bacteria</taxon>
        <taxon>Bacillati</taxon>
        <taxon>Actinomycetota</taxon>
        <taxon>Actinomycetes</taxon>
        <taxon>Micrococcales</taxon>
        <taxon>Jonesiaceae</taxon>
    </lineage>
</organism>
<proteinExistence type="predicted"/>
<gene>
    <name evidence="1" type="ORF">V5R04_11920</name>
</gene>
<accession>A0AAU7DUB0</accession>